<feature type="transmembrane region" description="Helical" evidence="1">
    <location>
        <begin position="7"/>
        <end position="29"/>
    </location>
</feature>
<accession>A0ABW4EAW9</accession>
<keyword evidence="1" id="KW-0472">Membrane</keyword>
<organism evidence="2 3">
    <name type="scientific">Lacticaseibacillus baoqingensis</name>
    <dbReference type="NCBI Taxonomy" id="2486013"/>
    <lineage>
        <taxon>Bacteria</taxon>
        <taxon>Bacillati</taxon>
        <taxon>Bacillota</taxon>
        <taxon>Bacilli</taxon>
        <taxon>Lactobacillales</taxon>
        <taxon>Lactobacillaceae</taxon>
        <taxon>Lacticaseibacillus</taxon>
    </lineage>
</organism>
<protein>
    <submittedName>
        <fullName evidence="2">TIGR01906 family membrane protein</fullName>
    </submittedName>
</protein>
<feature type="transmembrane region" description="Helical" evidence="1">
    <location>
        <begin position="120"/>
        <end position="140"/>
    </location>
</feature>
<evidence type="ECO:0000313" key="3">
    <source>
        <dbReference type="Proteomes" id="UP001597252"/>
    </source>
</evidence>
<dbReference type="NCBIfam" id="TIGR01906">
    <property type="entry name" value="integ_TIGR01906"/>
    <property type="match status" value="1"/>
</dbReference>
<dbReference type="Pfam" id="PF07314">
    <property type="entry name" value="Lit"/>
    <property type="match status" value="1"/>
</dbReference>
<gene>
    <name evidence="2" type="ORF">ACFQ5J_10055</name>
</gene>
<dbReference type="InterPro" id="IPR010178">
    <property type="entry name" value="Lit"/>
</dbReference>
<keyword evidence="1" id="KW-0812">Transmembrane</keyword>
<comment type="caution">
    <text evidence="2">The sequence shown here is derived from an EMBL/GenBank/DDBJ whole genome shotgun (WGS) entry which is preliminary data.</text>
</comment>
<name>A0ABW4EAW9_9LACO</name>
<keyword evidence="1" id="KW-1133">Transmembrane helix</keyword>
<feature type="transmembrane region" description="Helical" evidence="1">
    <location>
        <begin position="176"/>
        <end position="197"/>
    </location>
</feature>
<sequence length="206" mass="24277">MRRWEWLTLWLFIIAAVVWLTILLTYGLYPVFVVKDGLLNACGLTFQRLYHNYLQLLAYLQVPWISHLHMSDFMSSANGAQHFRDVRHLFLLDIAVVVVTAFPALRTWQRLKQTQQRWRLVQPFWIGAVVPILLGGLMAINFDAVFIRFHQLLFRNNDWLFDPATDPIINVLPEDFFMACFVLALLLFEAVMAWGIWRGRVDARRR</sequence>
<dbReference type="EMBL" id="JBHTON010000034">
    <property type="protein sequence ID" value="MFD1485571.1"/>
    <property type="molecule type" value="Genomic_DNA"/>
</dbReference>
<proteinExistence type="predicted"/>
<evidence type="ECO:0000256" key="1">
    <source>
        <dbReference type="SAM" id="Phobius"/>
    </source>
</evidence>
<feature type="transmembrane region" description="Helical" evidence="1">
    <location>
        <begin position="89"/>
        <end position="108"/>
    </location>
</feature>
<keyword evidence="3" id="KW-1185">Reference proteome</keyword>
<dbReference type="Proteomes" id="UP001597252">
    <property type="component" value="Unassembled WGS sequence"/>
</dbReference>
<evidence type="ECO:0000313" key="2">
    <source>
        <dbReference type="EMBL" id="MFD1485571.1"/>
    </source>
</evidence>
<dbReference type="RefSeq" id="WP_125754285.1">
    <property type="nucleotide sequence ID" value="NZ_JBHTON010000034.1"/>
</dbReference>
<reference evidence="3" key="1">
    <citation type="journal article" date="2019" name="Int. J. Syst. Evol. Microbiol.">
        <title>The Global Catalogue of Microorganisms (GCM) 10K type strain sequencing project: providing services to taxonomists for standard genome sequencing and annotation.</title>
        <authorList>
            <consortium name="The Broad Institute Genomics Platform"/>
            <consortium name="The Broad Institute Genome Sequencing Center for Infectious Disease"/>
            <person name="Wu L."/>
            <person name="Ma J."/>
        </authorList>
    </citation>
    <scope>NUCLEOTIDE SEQUENCE [LARGE SCALE GENOMIC DNA]</scope>
    <source>
        <strain evidence="3">CCM 8903</strain>
    </source>
</reference>